<dbReference type="Gene3D" id="3.30.70.560">
    <property type="entry name" value="7,8-Dihydro-6-hydroxymethylpterin-pyrophosphokinase HPPK"/>
    <property type="match status" value="1"/>
</dbReference>
<keyword evidence="4" id="KW-0547">Nucleotide-binding</keyword>
<dbReference type="CDD" id="cd00483">
    <property type="entry name" value="HPPK"/>
    <property type="match status" value="1"/>
</dbReference>
<dbReference type="GO" id="GO:0016301">
    <property type="term" value="F:kinase activity"/>
    <property type="evidence" value="ECO:0007669"/>
    <property type="project" value="UniProtKB-KW"/>
</dbReference>
<keyword evidence="5" id="KW-0418">Kinase</keyword>
<dbReference type="GO" id="GO:0046656">
    <property type="term" value="P:folic acid biosynthetic process"/>
    <property type="evidence" value="ECO:0007669"/>
    <property type="project" value="UniProtKB-KW"/>
</dbReference>
<evidence type="ECO:0000256" key="1">
    <source>
        <dbReference type="ARBA" id="ARBA00005051"/>
    </source>
</evidence>
<gene>
    <name evidence="9" type="primary">folK</name>
    <name evidence="9" type="ORF">KME65_02560</name>
</gene>
<dbReference type="InterPro" id="IPR000550">
    <property type="entry name" value="Hppk"/>
</dbReference>
<protein>
    <recommendedName>
        <fullName evidence="2">2-amino-4-hydroxy-6-hydroxymethyldihydropteridine diphosphokinase</fullName>
        <ecNumber evidence="2">2.7.6.3</ecNumber>
    </recommendedName>
</protein>
<dbReference type="AlphaFoldDB" id="A0A944M4E4"/>
<keyword evidence="7" id="KW-0289">Folate biosynthesis</keyword>
<proteinExistence type="predicted"/>
<reference evidence="9 10" key="1">
    <citation type="submission" date="2021-05" db="EMBL/GenBank/DDBJ databases">
        <title>Genetic and Functional Diversity in Clade A Lucinid endosymbionts from the Bahamas.</title>
        <authorList>
            <person name="Giani N.M."/>
            <person name="Engel A.S."/>
            <person name="Campbell B.J."/>
        </authorList>
    </citation>
    <scope>NUCLEOTIDE SEQUENCE [LARGE SCALE GENOMIC DNA]</scope>
    <source>
        <strain evidence="9">LUC16012Gg_MoonRockCtena</strain>
    </source>
</reference>
<evidence type="ECO:0000259" key="8">
    <source>
        <dbReference type="Pfam" id="PF01288"/>
    </source>
</evidence>
<dbReference type="InterPro" id="IPR035907">
    <property type="entry name" value="Hppk_sf"/>
</dbReference>
<dbReference type="NCBIfam" id="TIGR01498">
    <property type="entry name" value="folK"/>
    <property type="match status" value="1"/>
</dbReference>
<evidence type="ECO:0000256" key="6">
    <source>
        <dbReference type="ARBA" id="ARBA00022840"/>
    </source>
</evidence>
<accession>A0A944M4E4</accession>
<dbReference type="GO" id="GO:0003848">
    <property type="term" value="F:2-amino-4-hydroxy-6-hydroxymethyldihydropteridine diphosphokinase activity"/>
    <property type="evidence" value="ECO:0007669"/>
    <property type="project" value="UniProtKB-EC"/>
</dbReference>
<dbReference type="PANTHER" id="PTHR43071:SF2">
    <property type="entry name" value="2-AMINO-4-HYDROXY-6-HYDROXYMETHYLDIHYDROPTERIDINE PYROPHOSPHOKINASE"/>
    <property type="match status" value="1"/>
</dbReference>
<dbReference type="Pfam" id="PF01288">
    <property type="entry name" value="HPPK"/>
    <property type="match status" value="1"/>
</dbReference>
<evidence type="ECO:0000256" key="4">
    <source>
        <dbReference type="ARBA" id="ARBA00022741"/>
    </source>
</evidence>
<dbReference type="EMBL" id="JAHHGM010000002">
    <property type="protein sequence ID" value="MBT2987821.1"/>
    <property type="molecule type" value="Genomic_DNA"/>
</dbReference>
<keyword evidence="3 9" id="KW-0808">Transferase</keyword>
<dbReference type="PANTHER" id="PTHR43071">
    <property type="entry name" value="2-AMINO-4-HYDROXY-6-HYDROXYMETHYLDIHYDROPTERIDINE PYROPHOSPHOKINASE"/>
    <property type="match status" value="1"/>
</dbReference>
<evidence type="ECO:0000256" key="5">
    <source>
        <dbReference type="ARBA" id="ARBA00022777"/>
    </source>
</evidence>
<dbReference type="EC" id="2.7.6.3" evidence="2"/>
<sequence length="169" mass="19279">MTERRLVNAWLSLGSNLAPEIHIPTALRELERLFGDLRISPIYESRSIGFEGANFHNLVVGILTDHSPRELVAELREVEKRHGRERTPEKFSPRTLDIDLLTYGEQILDDGPIQLPRDEIRKYAFVLLPLSEVAGDEIEPRSGRTYSQLWESFEGQDQDLWRLAGGSGL</sequence>
<feature type="domain" description="7,8-dihydro-6-hydroxymethylpterin-pyrophosphokinase" evidence="8">
    <location>
        <begin position="11"/>
        <end position="134"/>
    </location>
</feature>
<comment type="caution">
    <text evidence="9">The sequence shown here is derived from an EMBL/GenBank/DDBJ whole genome shotgun (WGS) entry which is preliminary data.</text>
</comment>
<dbReference type="SUPFAM" id="SSF55083">
    <property type="entry name" value="6-hydroxymethyl-7,8-dihydropterin pyrophosphokinase, HPPK"/>
    <property type="match status" value="1"/>
</dbReference>
<keyword evidence="6" id="KW-0067">ATP-binding</keyword>
<comment type="pathway">
    <text evidence="1">Cofactor biosynthesis; tetrahydrofolate biosynthesis; 2-amino-4-hydroxy-6-hydroxymethyl-7,8-dihydropteridine diphosphate from 7,8-dihydroneopterin triphosphate: step 4/4.</text>
</comment>
<name>A0A944M4E4_9GAMM</name>
<dbReference type="Proteomes" id="UP000770889">
    <property type="component" value="Unassembled WGS sequence"/>
</dbReference>
<evidence type="ECO:0000313" key="9">
    <source>
        <dbReference type="EMBL" id="MBT2987821.1"/>
    </source>
</evidence>
<evidence type="ECO:0000256" key="7">
    <source>
        <dbReference type="ARBA" id="ARBA00022909"/>
    </source>
</evidence>
<dbReference type="GO" id="GO:0005524">
    <property type="term" value="F:ATP binding"/>
    <property type="evidence" value="ECO:0007669"/>
    <property type="project" value="UniProtKB-KW"/>
</dbReference>
<evidence type="ECO:0000313" key="10">
    <source>
        <dbReference type="Proteomes" id="UP000770889"/>
    </source>
</evidence>
<evidence type="ECO:0000256" key="2">
    <source>
        <dbReference type="ARBA" id="ARBA00013253"/>
    </source>
</evidence>
<evidence type="ECO:0000256" key="3">
    <source>
        <dbReference type="ARBA" id="ARBA00022679"/>
    </source>
</evidence>
<organism evidence="9 10">
    <name type="scientific">Candidatus Thiodiazotropha taylori</name>
    <dbReference type="NCBI Taxonomy" id="2792791"/>
    <lineage>
        <taxon>Bacteria</taxon>
        <taxon>Pseudomonadati</taxon>
        <taxon>Pseudomonadota</taxon>
        <taxon>Gammaproteobacteria</taxon>
        <taxon>Chromatiales</taxon>
        <taxon>Sedimenticolaceae</taxon>
        <taxon>Candidatus Thiodiazotropha</taxon>
    </lineage>
</organism>